<dbReference type="GO" id="GO:0016717">
    <property type="term" value="F:oxidoreductase activity, acting on paired donors, with oxidation of a pair of donors resulting in the reduction of molecular oxygen to two molecules of water"/>
    <property type="evidence" value="ECO:0007669"/>
    <property type="project" value="TreeGrafter"/>
</dbReference>
<keyword evidence="4" id="KW-1133">Transmembrane helix</keyword>
<evidence type="ECO:0000256" key="2">
    <source>
        <dbReference type="ARBA" id="ARBA00022723"/>
    </source>
</evidence>
<dbReference type="SUPFAM" id="SSF55856">
    <property type="entry name" value="Cytochrome b5-like heme/steroid binding domain"/>
    <property type="match status" value="1"/>
</dbReference>
<keyword evidence="3" id="KW-0408">Iron</keyword>
<accession>A0A9W7EEZ0</accession>
<dbReference type="Proteomes" id="UP001162640">
    <property type="component" value="Unassembled WGS sequence"/>
</dbReference>
<evidence type="ECO:0000313" key="7">
    <source>
        <dbReference type="Proteomes" id="UP001162640"/>
    </source>
</evidence>
<dbReference type="InterPro" id="IPR005804">
    <property type="entry name" value="FA_desaturase_dom"/>
</dbReference>
<keyword evidence="2" id="KW-0479">Metal-binding</keyword>
<keyword evidence="1" id="KW-0349">Heme</keyword>
<dbReference type="AlphaFoldDB" id="A0A9W7EEZ0"/>
<dbReference type="InterPro" id="IPR012171">
    <property type="entry name" value="Fatty_acid_desaturase"/>
</dbReference>
<reference evidence="7" key="1">
    <citation type="journal article" date="2023" name="Commun. Biol.">
        <title>Genome analysis of Parmales, the sister group of diatoms, reveals the evolutionary specialization of diatoms from phago-mixotrophs to photoautotrophs.</title>
        <authorList>
            <person name="Ban H."/>
            <person name="Sato S."/>
            <person name="Yoshikawa S."/>
            <person name="Yamada K."/>
            <person name="Nakamura Y."/>
            <person name="Ichinomiya M."/>
            <person name="Sato N."/>
            <person name="Blanc-Mathieu R."/>
            <person name="Endo H."/>
            <person name="Kuwata A."/>
            <person name="Ogata H."/>
        </authorList>
    </citation>
    <scope>NUCLEOTIDE SEQUENCE [LARGE SCALE GENOMIC DNA]</scope>
</reference>
<dbReference type="SMART" id="SM01117">
    <property type="entry name" value="Cyt-b5"/>
    <property type="match status" value="1"/>
</dbReference>
<dbReference type="GO" id="GO:0006636">
    <property type="term" value="P:unsaturated fatty acid biosynthetic process"/>
    <property type="evidence" value="ECO:0007669"/>
    <property type="project" value="UniProtKB-ARBA"/>
</dbReference>
<feature type="domain" description="Cytochrome b5 heme-binding" evidence="5">
    <location>
        <begin position="7"/>
        <end position="95"/>
    </location>
</feature>
<protein>
    <recommendedName>
        <fullName evidence="5">Cytochrome b5 heme-binding domain-containing protein</fullName>
    </recommendedName>
</protein>
<dbReference type="Pfam" id="PF00487">
    <property type="entry name" value="FA_desaturase"/>
    <property type="match status" value="1"/>
</dbReference>
<evidence type="ECO:0000256" key="4">
    <source>
        <dbReference type="SAM" id="Phobius"/>
    </source>
</evidence>
<evidence type="ECO:0000256" key="1">
    <source>
        <dbReference type="ARBA" id="ARBA00022617"/>
    </source>
</evidence>
<feature type="transmembrane region" description="Helical" evidence="4">
    <location>
        <begin position="158"/>
        <end position="177"/>
    </location>
</feature>
<dbReference type="PIRSF" id="PIRSF015921">
    <property type="entry name" value="FA_sphinglp_des"/>
    <property type="match status" value="1"/>
</dbReference>
<dbReference type="GO" id="GO:0042759">
    <property type="term" value="P:long-chain fatty acid biosynthetic process"/>
    <property type="evidence" value="ECO:0007669"/>
    <property type="project" value="UniProtKB-ARBA"/>
</dbReference>
<dbReference type="InterPro" id="IPR036400">
    <property type="entry name" value="Cyt_B5-like_heme/steroid_sf"/>
</dbReference>
<dbReference type="Gene3D" id="3.10.120.10">
    <property type="entry name" value="Cytochrome b5-like heme/steroid binding domain"/>
    <property type="match status" value="1"/>
</dbReference>
<dbReference type="InterPro" id="IPR018506">
    <property type="entry name" value="Cyt_B5_heme-BS"/>
</dbReference>
<dbReference type="InterPro" id="IPR001199">
    <property type="entry name" value="Cyt_B5-like_heme/steroid-bd"/>
</dbReference>
<dbReference type="Pfam" id="PF00173">
    <property type="entry name" value="Cyt-b5"/>
    <property type="match status" value="1"/>
</dbReference>
<evidence type="ECO:0000256" key="3">
    <source>
        <dbReference type="ARBA" id="ARBA00023004"/>
    </source>
</evidence>
<evidence type="ECO:0000313" key="6">
    <source>
        <dbReference type="EMBL" id="GMH78724.1"/>
    </source>
</evidence>
<dbReference type="GO" id="GO:0046872">
    <property type="term" value="F:metal ion binding"/>
    <property type="evidence" value="ECO:0007669"/>
    <property type="project" value="UniProtKB-KW"/>
</dbReference>
<dbReference type="CDD" id="cd03506">
    <property type="entry name" value="Delta6-FADS-like"/>
    <property type="match status" value="1"/>
</dbReference>
<feature type="transmembrane region" description="Helical" evidence="4">
    <location>
        <begin position="331"/>
        <end position="352"/>
    </location>
</feature>
<dbReference type="GO" id="GO:0016020">
    <property type="term" value="C:membrane"/>
    <property type="evidence" value="ECO:0007669"/>
    <property type="project" value="TreeGrafter"/>
</dbReference>
<dbReference type="PANTHER" id="PTHR19353:SF19">
    <property type="entry name" value="DELTA(5) FATTY ACID DESATURASE C-RELATED"/>
    <property type="match status" value="1"/>
</dbReference>
<sequence>MCKSKTKSEFTLATLEKYSHQNTSPDGRVLTAVNGTVYDITNFLPSHPGGDLIYLAAGRDSTVLWQTYHPSVLPNSPSSKRMTAILKNLEIGTLNTPESYYTFSSEFYPTLKSRVTTHLKSLNLPLRGGSGSIHLKSLFLLSLFLLSLLSMYHLPAPYSYISSIIMGLTASFIGTCIQHDGSHGSFSSNTKVNKVAGWTLDMIGASAFTWEVQHMLGHHPFTNLLDESTDPTESDPDVFSSYPLMRMHPSHPKEWFHAYQHLYAPILFSFMTLAKVFTQDVQIILSYRLYHIDATCRYGSGWNRGRFWGMKVLSMVYMLVLPIYYQGFAHGIGLFFVGHLACGEMLATMFIVNHVIEGVAFAEKGGGAPKNSKGETTMEGMMKNKKIKTDLNDWAAVQCQTSVNWSPRSRFWNHFSGGLNHQIEHHLFPSICHTNYVHISKIVEETCEEFGVPYRYEKNLFKAYGGMTRHLKEMGNEIKRD</sequence>
<feature type="non-terminal residue" evidence="6">
    <location>
        <position position="481"/>
    </location>
</feature>
<proteinExistence type="predicted"/>
<dbReference type="PROSITE" id="PS50255">
    <property type="entry name" value="CYTOCHROME_B5_2"/>
    <property type="match status" value="1"/>
</dbReference>
<organism evidence="6 7">
    <name type="scientific">Triparma laevis f. inornata</name>
    <dbReference type="NCBI Taxonomy" id="1714386"/>
    <lineage>
        <taxon>Eukaryota</taxon>
        <taxon>Sar</taxon>
        <taxon>Stramenopiles</taxon>
        <taxon>Ochrophyta</taxon>
        <taxon>Bolidophyceae</taxon>
        <taxon>Parmales</taxon>
        <taxon>Triparmaceae</taxon>
        <taxon>Triparma</taxon>
    </lineage>
</organism>
<evidence type="ECO:0000259" key="5">
    <source>
        <dbReference type="PROSITE" id="PS50255"/>
    </source>
</evidence>
<dbReference type="EMBL" id="BLQM01000255">
    <property type="protein sequence ID" value="GMH78724.1"/>
    <property type="molecule type" value="Genomic_DNA"/>
</dbReference>
<dbReference type="PANTHER" id="PTHR19353">
    <property type="entry name" value="FATTY ACID DESATURASE 2"/>
    <property type="match status" value="1"/>
</dbReference>
<dbReference type="GO" id="GO:0020037">
    <property type="term" value="F:heme binding"/>
    <property type="evidence" value="ECO:0007669"/>
    <property type="project" value="InterPro"/>
</dbReference>
<feature type="transmembrane region" description="Helical" evidence="4">
    <location>
        <begin position="133"/>
        <end position="152"/>
    </location>
</feature>
<feature type="non-terminal residue" evidence="6">
    <location>
        <position position="1"/>
    </location>
</feature>
<feature type="transmembrane region" description="Helical" evidence="4">
    <location>
        <begin position="307"/>
        <end position="325"/>
    </location>
</feature>
<keyword evidence="4" id="KW-0812">Transmembrane</keyword>
<name>A0A9W7EEZ0_9STRA</name>
<comment type="caution">
    <text evidence="6">The sequence shown here is derived from an EMBL/GenBank/DDBJ whole genome shotgun (WGS) entry which is preliminary data.</text>
</comment>
<keyword evidence="4" id="KW-0472">Membrane</keyword>
<dbReference type="PROSITE" id="PS00191">
    <property type="entry name" value="CYTOCHROME_B5_1"/>
    <property type="match status" value="1"/>
</dbReference>
<gene>
    <name evidence="6" type="ORF">TL16_g07915</name>
</gene>